<evidence type="ECO:0000313" key="2">
    <source>
        <dbReference type="Proteomes" id="UP001320706"/>
    </source>
</evidence>
<reference evidence="1" key="1">
    <citation type="submission" date="2024-02" db="EMBL/GenBank/DDBJ databases">
        <title>Metagenome Assembled Genome of Zalaria obscura JY119.</title>
        <authorList>
            <person name="Vighnesh L."/>
            <person name="Jagadeeshwari U."/>
            <person name="Venkata Ramana C."/>
            <person name="Sasikala C."/>
        </authorList>
    </citation>
    <scope>NUCLEOTIDE SEQUENCE</scope>
    <source>
        <strain evidence="1">JY119</strain>
    </source>
</reference>
<evidence type="ECO:0000313" key="1">
    <source>
        <dbReference type="EMBL" id="KAK8204395.1"/>
    </source>
</evidence>
<gene>
    <name evidence="1" type="ORF">M8818_005124</name>
</gene>
<proteinExistence type="predicted"/>
<accession>A0ACC3S9T5</accession>
<organism evidence="1 2">
    <name type="scientific">Zalaria obscura</name>
    <dbReference type="NCBI Taxonomy" id="2024903"/>
    <lineage>
        <taxon>Eukaryota</taxon>
        <taxon>Fungi</taxon>
        <taxon>Dikarya</taxon>
        <taxon>Ascomycota</taxon>
        <taxon>Pezizomycotina</taxon>
        <taxon>Dothideomycetes</taxon>
        <taxon>Dothideomycetidae</taxon>
        <taxon>Dothideales</taxon>
        <taxon>Zalariaceae</taxon>
        <taxon>Zalaria</taxon>
    </lineage>
</organism>
<name>A0ACC3S9T5_9PEZI</name>
<keyword evidence="2" id="KW-1185">Reference proteome</keyword>
<comment type="caution">
    <text evidence="1">The sequence shown here is derived from an EMBL/GenBank/DDBJ whole genome shotgun (WGS) entry which is preliminary data.</text>
</comment>
<protein>
    <submittedName>
        <fullName evidence="1">Uncharacterized protein</fullName>
    </submittedName>
</protein>
<dbReference type="Proteomes" id="UP001320706">
    <property type="component" value="Unassembled WGS sequence"/>
</dbReference>
<sequence>MAKNVLLVGGGAVGAIAALNLEAGGSKVTVVLRSNFNVVSTEGYTIESCDHGSIKNWRPHSVLNQIPDVKEQASPPFDYIVCTTKNVADVPPSLAELIGPAVTPGHTAIVLVQNGLNIEKPLIAAFPDNVIISGVSLIGANEPFPGTIHQDFPDTLYIGAFPNLKISPQQTEMVAKDFVDLYARGGKTKCEYSSDVGWTRWRKLVYNACLNPICAITGLDTGRIRLADGAVEGLVRPAMEEIRAAAAASGHVLPEDVAHNMIEMDPLNMYLPPSMLSDVRKGNFIEYENILGEPLREGKALGVPMPTVQVLYHLCRAIQWRNKEAKGLVEIPPKGNFVG</sequence>
<dbReference type="EMBL" id="JAMKPW020000027">
    <property type="protein sequence ID" value="KAK8204395.1"/>
    <property type="molecule type" value="Genomic_DNA"/>
</dbReference>